<accession>A0A507E1J9</accession>
<feature type="region of interest" description="Disordered" evidence="6">
    <location>
        <begin position="522"/>
        <end position="569"/>
    </location>
</feature>
<feature type="region of interest" description="Disordered" evidence="6">
    <location>
        <begin position="1021"/>
        <end position="1041"/>
    </location>
</feature>
<feature type="zinc finger region" description="C3H1-type" evidence="5">
    <location>
        <begin position="470"/>
        <end position="501"/>
    </location>
</feature>
<feature type="compositionally biased region" description="Acidic residues" evidence="6">
    <location>
        <begin position="214"/>
        <end position="231"/>
    </location>
</feature>
<feature type="compositionally biased region" description="Low complexity" evidence="6">
    <location>
        <begin position="795"/>
        <end position="808"/>
    </location>
</feature>
<proteinExistence type="predicted"/>
<evidence type="ECO:0000256" key="5">
    <source>
        <dbReference type="PROSITE-ProRule" id="PRU00723"/>
    </source>
</evidence>
<feature type="compositionally biased region" description="Low complexity" evidence="6">
    <location>
        <begin position="1152"/>
        <end position="1170"/>
    </location>
</feature>
<dbReference type="STRING" id="109895.A0A507E1J9"/>
<feature type="domain" description="C3H1-type" evidence="7">
    <location>
        <begin position="470"/>
        <end position="501"/>
    </location>
</feature>
<feature type="compositionally biased region" description="Polar residues" evidence="6">
    <location>
        <begin position="718"/>
        <end position="736"/>
    </location>
</feature>
<feature type="region of interest" description="Disordered" evidence="6">
    <location>
        <begin position="158"/>
        <end position="179"/>
    </location>
</feature>
<feature type="compositionally biased region" description="Acidic residues" evidence="6">
    <location>
        <begin position="540"/>
        <end position="559"/>
    </location>
</feature>
<feature type="compositionally biased region" description="Basic and acidic residues" evidence="6">
    <location>
        <begin position="626"/>
        <end position="659"/>
    </location>
</feature>
<feature type="compositionally biased region" description="Low complexity" evidence="6">
    <location>
        <begin position="1054"/>
        <end position="1069"/>
    </location>
</feature>
<evidence type="ECO:0000256" key="6">
    <source>
        <dbReference type="SAM" id="MobiDB-lite"/>
    </source>
</evidence>
<keyword evidence="4 5" id="KW-0862">Zinc</keyword>
<dbReference type="Proteomes" id="UP000318582">
    <property type="component" value="Unassembled WGS sequence"/>
</dbReference>
<dbReference type="PROSITE" id="PS50103">
    <property type="entry name" value="ZF_C3H1"/>
    <property type="match status" value="4"/>
</dbReference>
<protein>
    <recommendedName>
        <fullName evidence="7">C3H1-type domain-containing protein</fullName>
    </recommendedName>
</protein>
<feature type="compositionally biased region" description="Polar residues" evidence="6">
    <location>
        <begin position="913"/>
        <end position="923"/>
    </location>
</feature>
<evidence type="ECO:0000256" key="4">
    <source>
        <dbReference type="ARBA" id="ARBA00022833"/>
    </source>
</evidence>
<feature type="compositionally biased region" description="Polar residues" evidence="6">
    <location>
        <begin position="251"/>
        <end position="268"/>
    </location>
</feature>
<feature type="compositionally biased region" description="Basic residues" evidence="6">
    <location>
        <begin position="303"/>
        <end position="317"/>
    </location>
</feature>
<feature type="domain" description="C3H1-type" evidence="7">
    <location>
        <begin position="591"/>
        <end position="622"/>
    </location>
</feature>
<keyword evidence="9" id="KW-1185">Reference proteome</keyword>
<dbReference type="GO" id="GO:0008270">
    <property type="term" value="F:zinc ion binding"/>
    <property type="evidence" value="ECO:0007669"/>
    <property type="project" value="UniProtKB-KW"/>
</dbReference>
<gene>
    <name evidence="8" type="ORF">PhCBS80983_g04162</name>
</gene>
<reference evidence="8 9" key="1">
    <citation type="journal article" date="2019" name="Sci. Rep.">
        <title>Comparative genomics of chytrid fungi reveal insights into the obligate biotrophic and pathogenic lifestyle of Synchytrium endobioticum.</title>
        <authorList>
            <person name="van de Vossenberg B.T.L.H."/>
            <person name="Warris S."/>
            <person name="Nguyen H.D.T."/>
            <person name="van Gent-Pelzer M.P.E."/>
            <person name="Joly D.L."/>
            <person name="van de Geest H.C."/>
            <person name="Bonants P.J.M."/>
            <person name="Smith D.S."/>
            <person name="Levesque C.A."/>
            <person name="van der Lee T.A.J."/>
        </authorList>
    </citation>
    <scope>NUCLEOTIDE SEQUENCE [LARGE SCALE GENOMIC DNA]</scope>
    <source>
        <strain evidence="8 9">CBS 809.83</strain>
    </source>
</reference>
<feature type="zinc finger region" description="C3H1-type" evidence="5">
    <location>
        <begin position="415"/>
        <end position="442"/>
    </location>
</feature>
<comment type="caution">
    <text evidence="8">The sequence shown here is derived from an EMBL/GenBank/DDBJ whole genome shotgun (WGS) entry which is preliminary data.</text>
</comment>
<sequence>MSNSASLNNDDQMVSLAERRAAILASLPPPPPDGPFAQFTNMNSSTTLSDENGWTNTHDDGSINWSNDDDKDDDVMTKIDGIAAMNAGRSRSASRDSNVVADALRNSGVFDALSAAASNFSQAWRSASTSSAASSIAELNKKIAAGSMFKLPVVGDENNQSTTAAKPNSDRAESAASVTPPALGLGSAFFALPLAKSSNTQPSPEPEQPRQSQQEEEGELEDGEISDDGMVPEDNHDNDAAGAADGGVYNIANQIMRQSDGNPSVTSLTHRHLQSLRADTSTKRKIVAYDDFAEPLPPPGKEKKSRRLKKRKRSNKKVKVEEQEGAATAAAAASPKQKKPKVKQDPSAQSEGGNAEDSSSAAAKLYGSIFGAGNQEHGSEEEVDYLAALTKKKDADEGDGTRRAAALREAKFAAKASTTPCEFWAQGKCAADTTCPFSHAGEGHALQRLPCRFFKSGSCQRGAECIWSHDLKTEPCVFHHLKQAKGGCKNGEACAFSHEPMTDQQRLVLEHEQERFEKRVLELQEAAPPSRPTSDRTETDTDDSESGSDDEEEEDEEDGYPPQQHHGRNIKMYSQSALLARGGPGYRDPSAPISKHCVFYHLKQSSGGCWKGPGCKFSHDPISKEEKDRLWEMQSEHERRHHGLPERDATNNNGHEKKGTFGAGGAANAHDRKKNDAQWGQQDSPPMQHHTPQPSQQQQQEHYQLSPMSKQHIKIENDSTLPSGQVPDNRNSPSVTAQSWAGGAEAWAASQQHPPHQQQQQSEQRQAQQERASPFVRSPAVPPSQLRSFASLGPQQKGYSQQQQQIPASLQHFQQLLQPHQQQQQQQQQPQAPSIMDSGLFQAATAFLSAMVNPGGLPALNLGMPQPPPMSMPFVPEQQQQPQQQPQLQQPFGLGMAGLPLAAAPPSDPRLNANRSQQPTTSIPPANTHTNPAAAAMMSSMSAHDFSALLQVPGAASLLENIFGGAANGAVAGNAAPNMMSGMQMQQPQLPPSQHFQQQYNQPFQSAMVPGTMMMMNPVMAQQQQPHQQQGMQFQPQPLHQQQHMTLEPQLIAPQQPQHQQQGHGTNTNAASPHLNQPNAQLDPMNPNPVANAYHHSPHQTQLYNNQQSPQLKQHFTPNRSGGAAPAPHHQHHQHQQSLHHHHHRGVGVRGGYSNNSSRGRGRGANANNADNQRTSAPYPQRGSWEGRFNGGGRGRRGQ</sequence>
<feature type="compositionally biased region" description="Low complexity" evidence="6">
    <location>
        <begin position="1022"/>
        <end position="1041"/>
    </location>
</feature>
<dbReference type="InterPro" id="IPR036855">
    <property type="entry name" value="Znf_CCCH_sf"/>
</dbReference>
<feature type="compositionally biased region" description="Polar residues" evidence="6">
    <location>
        <begin position="1070"/>
        <end position="1080"/>
    </location>
</feature>
<feature type="compositionally biased region" description="Low complexity" evidence="6">
    <location>
        <begin position="872"/>
        <end position="905"/>
    </location>
</feature>
<feature type="region of interest" description="Disordered" evidence="6">
    <location>
        <begin position="196"/>
        <end position="359"/>
    </location>
</feature>
<dbReference type="GO" id="GO:0045892">
    <property type="term" value="P:negative regulation of DNA-templated transcription"/>
    <property type="evidence" value="ECO:0007669"/>
    <property type="project" value="InterPro"/>
</dbReference>
<feature type="compositionally biased region" description="Low complexity" evidence="6">
    <location>
        <begin position="326"/>
        <end position="335"/>
    </location>
</feature>
<evidence type="ECO:0000313" key="9">
    <source>
        <dbReference type="Proteomes" id="UP000318582"/>
    </source>
</evidence>
<feature type="domain" description="C3H1-type" evidence="7">
    <location>
        <begin position="450"/>
        <end position="469"/>
    </location>
</feature>
<feature type="region of interest" description="Disordered" evidence="6">
    <location>
        <begin position="25"/>
        <end position="72"/>
    </location>
</feature>
<feature type="zinc finger region" description="C3H1-type" evidence="5">
    <location>
        <begin position="591"/>
        <end position="622"/>
    </location>
</feature>
<evidence type="ECO:0000256" key="3">
    <source>
        <dbReference type="ARBA" id="ARBA00022771"/>
    </source>
</evidence>
<evidence type="ECO:0000256" key="2">
    <source>
        <dbReference type="ARBA" id="ARBA00022737"/>
    </source>
</evidence>
<feature type="domain" description="C3H1-type" evidence="7">
    <location>
        <begin position="415"/>
        <end position="442"/>
    </location>
</feature>
<dbReference type="PANTHER" id="PTHR13119:SF12">
    <property type="entry name" value="PROTEIN SUPPRESSOR OF SABLE"/>
    <property type="match status" value="1"/>
</dbReference>
<feature type="compositionally biased region" description="Low complexity" evidence="6">
    <location>
        <begin position="684"/>
        <end position="707"/>
    </location>
</feature>
<feature type="region of interest" description="Disordered" evidence="6">
    <location>
        <begin position="1112"/>
        <end position="1199"/>
    </location>
</feature>
<dbReference type="EMBL" id="QEAQ01000061">
    <property type="protein sequence ID" value="TPX56960.1"/>
    <property type="molecule type" value="Genomic_DNA"/>
</dbReference>
<dbReference type="GO" id="GO:0005634">
    <property type="term" value="C:nucleus"/>
    <property type="evidence" value="ECO:0007669"/>
    <property type="project" value="TreeGrafter"/>
</dbReference>
<dbReference type="SUPFAM" id="SSF90229">
    <property type="entry name" value="CCCH zinc finger"/>
    <property type="match status" value="1"/>
</dbReference>
<dbReference type="SMART" id="SM00356">
    <property type="entry name" value="ZnF_C3H1"/>
    <property type="match status" value="4"/>
</dbReference>
<keyword evidence="1 5" id="KW-0479">Metal-binding</keyword>
<dbReference type="PANTHER" id="PTHR13119">
    <property type="entry name" value="ZINC FINGER CCCH DOMAIN-CONTAINING PROTEI"/>
    <property type="match status" value="1"/>
</dbReference>
<evidence type="ECO:0000313" key="8">
    <source>
        <dbReference type="EMBL" id="TPX56960.1"/>
    </source>
</evidence>
<evidence type="ECO:0000256" key="1">
    <source>
        <dbReference type="ARBA" id="ARBA00022723"/>
    </source>
</evidence>
<organism evidence="8 9">
    <name type="scientific">Powellomyces hirtus</name>
    <dbReference type="NCBI Taxonomy" id="109895"/>
    <lineage>
        <taxon>Eukaryota</taxon>
        <taxon>Fungi</taxon>
        <taxon>Fungi incertae sedis</taxon>
        <taxon>Chytridiomycota</taxon>
        <taxon>Chytridiomycota incertae sedis</taxon>
        <taxon>Chytridiomycetes</taxon>
        <taxon>Spizellomycetales</taxon>
        <taxon>Powellomycetaceae</taxon>
        <taxon>Powellomyces</taxon>
    </lineage>
</organism>
<feature type="region of interest" description="Disordered" evidence="6">
    <location>
        <begin position="859"/>
        <end position="931"/>
    </location>
</feature>
<feature type="compositionally biased region" description="Basic residues" evidence="6">
    <location>
        <begin position="1129"/>
        <end position="1147"/>
    </location>
</feature>
<evidence type="ECO:0000259" key="7">
    <source>
        <dbReference type="PROSITE" id="PS50103"/>
    </source>
</evidence>
<dbReference type="AlphaFoldDB" id="A0A507E1J9"/>
<feature type="compositionally biased region" description="Polar residues" evidence="6">
    <location>
        <begin position="38"/>
        <end position="56"/>
    </location>
</feature>
<feature type="region of interest" description="Disordered" evidence="6">
    <location>
        <begin position="1054"/>
        <end position="1095"/>
    </location>
</feature>
<feature type="compositionally biased region" description="Polar residues" evidence="6">
    <location>
        <begin position="346"/>
        <end position="359"/>
    </location>
</feature>
<keyword evidence="3 5" id="KW-0863">Zinc-finger</keyword>
<feature type="compositionally biased region" description="Low complexity" evidence="6">
    <location>
        <begin position="737"/>
        <end position="772"/>
    </location>
</feature>
<dbReference type="Gene3D" id="4.10.1000.10">
    <property type="entry name" value="Zinc finger, CCCH-type"/>
    <property type="match status" value="1"/>
</dbReference>
<dbReference type="InterPro" id="IPR045124">
    <property type="entry name" value="Su(sable)-like"/>
</dbReference>
<feature type="region of interest" description="Disordered" evidence="6">
    <location>
        <begin position="626"/>
        <end position="808"/>
    </location>
</feature>
<feature type="zinc finger region" description="C3H1-type" evidence="5">
    <location>
        <begin position="450"/>
        <end position="469"/>
    </location>
</feature>
<dbReference type="GO" id="GO:0003723">
    <property type="term" value="F:RNA binding"/>
    <property type="evidence" value="ECO:0007669"/>
    <property type="project" value="InterPro"/>
</dbReference>
<dbReference type="InterPro" id="IPR000571">
    <property type="entry name" value="Znf_CCCH"/>
</dbReference>
<name>A0A507E1J9_9FUNG</name>
<keyword evidence="2" id="KW-0677">Repeat</keyword>